<dbReference type="EMBL" id="RCMI01000026">
    <property type="protein sequence ID" value="KAG2941473.1"/>
    <property type="molecule type" value="Genomic_DNA"/>
</dbReference>
<accession>A0A329SZ66</accession>
<dbReference type="EMBL" id="RCMG01000034">
    <property type="protein sequence ID" value="KAG2866843.1"/>
    <property type="molecule type" value="Genomic_DNA"/>
</dbReference>
<evidence type="ECO:0000313" key="5">
    <source>
        <dbReference type="EMBL" id="KAG2999828.1"/>
    </source>
</evidence>
<proteinExistence type="predicted"/>
<protein>
    <submittedName>
        <fullName evidence="7">Uncharacterized protein</fullName>
    </submittedName>
</protein>
<dbReference type="VEuPathDB" id="FungiDB:PC110_g2887"/>
<dbReference type="AlphaFoldDB" id="A0A329SZ66"/>
<evidence type="ECO:0000313" key="3">
    <source>
        <dbReference type="EMBL" id="KAG2941473.1"/>
    </source>
</evidence>
<gene>
    <name evidence="7" type="ORF">PC110_g2887</name>
    <name evidence="2" type="ORF">PC113_g2460</name>
    <name evidence="3" type="ORF">PC115_g1894</name>
    <name evidence="4" type="ORF">PC117_g3132</name>
    <name evidence="5" type="ORF">PC118_g629</name>
    <name evidence="6" type="ORF">PC129_g923</name>
</gene>
<dbReference type="EMBL" id="RCMK01000044">
    <property type="protein sequence ID" value="KAG2952004.1"/>
    <property type="molecule type" value="Genomic_DNA"/>
</dbReference>
<dbReference type="Proteomes" id="UP000251314">
    <property type="component" value="Unassembled WGS sequence"/>
</dbReference>
<dbReference type="Proteomes" id="UP000697107">
    <property type="component" value="Unassembled WGS sequence"/>
</dbReference>
<dbReference type="EMBL" id="MJFZ01000039">
    <property type="protein sequence ID" value="RAW40922.1"/>
    <property type="molecule type" value="Genomic_DNA"/>
</dbReference>
<organism evidence="7 8">
    <name type="scientific">Phytophthora cactorum</name>
    <dbReference type="NCBI Taxonomy" id="29920"/>
    <lineage>
        <taxon>Eukaryota</taxon>
        <taxon>Sar</taxon>
        <taxon>Stramenopiles</taxon>
        <taxon>Oomycota</taxon>
        <taxon>Peronosporomycetes</taxon>
        <taxon>Peronosporales</taxon>
        <taxon>Peronosporaceae</taxon>
        <taxon>Phytophthora</taxon>
    </lineage>
</organism>
<comment type="caution">
    <text evidence="7">The sequence shown here is derived from an EMBL/GenBank/DDBJ whole genome shotgun (WGS) entry which is preliminary data.</text>
</comment>
<dbReference type="EMBL" id="RCML01000006">
    <property type="protein sequence ID" value="KAG2999828.1"/>
    <property type="molecule type" value="Genomic_DNA"/>
</dbReference>
<evidence type="ECO:0000313" key="4">
    <source>
        <dbReference type="EMBL" id="KAG2952004.1"/>
    </source>
</evidence>
<dbReference type="Proteomes" id="UP000736787">
    <property type="component" value="Unassembled WGS sequence"/>
</dbReference>
<dbReference type="Proteomes" id="UP000760860">
    <property type="component" value="Unassembled WGS sequence"/>
</dbReference>
<reference evidence="2" key="2">
    <citation type="submission" date="2018-10" db="EMBL/GenBank/DDBJ databases">
        <title>Effector identification in a new, highly contiguous assembly of the strawberry crown rot pathogen Phytophthora cactorum.</title>
        <authorList>
            <person name="Armitage A.D."/>
            <person name="Nellist C.F."/>
            <person name="Bates H."/>
            <person name="Vickerstaff R.J."/>
            <person name="Harrison R.J."/>
        </authorList>
    </citation>
    <scope>NUCLEOTIDE SEQUENCE</scope>
    <source>
        <strain evidence="2">15-7</strain>
        <strain evidence="3">4032</strain>
        <strain evidence="4">4040</strain>
        <strain evidence="5">P415</strain>
        <strain evidence="6">P421</strain>
    </source>
</reference>
<dbReference type="Proteomes" id="UP000774804">
    <property type="component" value="Unassembled WGS sequence"/>
</dbReference>
<evidence type="ECO:0000313" key="6">
    <source>
        <dbReference type="EMBL" id="KAG3228545.1"/>
    </source>
</evidence>
<evidence type="ECO:0000313" key="7">
    <source>
        <dbReference type="EMBL" id="RAW40922.1"/>
    </source>
</evidence>
<reference evidence="7 8" key="1">
    <citation type="submission" date="2018-01" db="EMBL/GenBank/DDBJ databases">
        <title>Draft genome of the strawberry crown rot pathogen Phytophthora cactorum.</title>
        <authorList>
            <person name="Armitage A.D."/>
            <person name="Lysoe E."/>
            <person name="Nellist C.F."/>
            <person name="Harrison R.J."/>
            <person name="Brurberg M.B."/>
        </authorList>
    </citation>
    <scope>NUCLEOTIDE SEQUENCE [LARGE SCALE GENOMIC DNA]</scope>
    <source>
        <strain evidence="7 8">10300</strain>
    </source>
</reference>
<dbReference type="EMBL" id="RCMV01000014">
    <property type="protein sequence ID" value="KAG3228545.1"/>
    <property type="molecule type" value="Genomic_DNA"/>
</dbReference>
<evidence type="ECO:0000313" key="8">
    <source>
        <dbReference type="Proteomes" id="UP000251314"/>
    </source>
</evidence>
<keyword evidence="8" id="KW-1185">Reference proteome</keyword>
<dbReference type="Proteomes" id="UP000735874">
    <property type="component" value="Unassembled WGS sequence"/>
</dbReference>
<evidence type="ECO:0000313" key="2">
    <source>
        <dbReference type="EMBL" id="KAG2866843.1"/>
    </source>
</evidence>
<name>A0A329SZ66_9STRA</name>
<sequence length="142" mass="15846">MRGITGRLERQEESQTKLEKKIVAKIEHEHSVDVPMTPPMYSSLFASQLGRGAKMHIGSLDGSPSTPLTGTPRRAAVPPRYFGPQPPGHIMPLSDLQHKLHSTRQPGSDPNKLKKYLGSVFLEWGRRFERQVSITQSTCGFL</sequence>
<evidence type="ECO:0000256" key="1">
    <source>
        <dbReference type="SAM" id="MobiDB-lite"/>
    </source>
</evidence>
<feature type="region of interest" description="Disordered" evidence="1">
    <location>
        <begin position="56"/>
        <end position="93"/>
    </location>
</feature>
<dbReference type="OrthoDB" id="129587at2759"/>